<dbReference type="EMBL" id="QTSX02007524">
    <property type="protein sequence ID" value="KAJ9048164.1"/>
    <property type="molecule type" value="Genomic_DNA"/>
</dbReference>
<evidence type="ECO:0000313" key="1">
    <source>
        <dbReference type="EMBL" id="KAJ9048164.1"/>
    </source>
</evidence>
<dbReference type="Proteomes" id="UP001165960">
    <property type="component" value="Unassembled WGS sequence"/>
</dbReference>
<gene>
    <name evidence="1" type="ORF">DSO57_1037782</name>
</gene>
<protein>
    <submittedName>
        <fullName evidence="1">Uncharacterized protein</fullName>
    </submittedName>
</protein>
<proteinExistence type="predicted"/>
<comment type="caution">
    <text evidence="1">The sequence shown here is derived from an EMBL/GenBank/DDBJ whole genome shotgun (WGS) entry which is preliminary data.</text>
</comment>
<name>A0ACC2RDM3_9FUNG</name>
<organism evidence="1 2">
    <name type="scientific">Entomophthora muscae</name>
    <dbReference type="NCBI Taxonomy" id="34485"/>
    <lineage>
        <taxon>Eukaryota</taxon>
        <taxon>Fungi</taxon>
        <taxon>Fungi incertae sedis</taxon>
        <taxon>Zoopagomycota</taxon>
        <taxon>Entomophthoromycotina</taxon>
        <taxon>Entomophthoromycetes</taxon>
        <taxon>Entomophthorales</taxon>
        <taxon>Entomophthoraceae</taxon>
        <taxon>Entomophthora</taxon>
    </lineage>
</organism>
<sequence>MNMNISVFSLLVSGLFALEPAGADAKPARAEQPEIAYRGGGNYWNPYPGEAQVTLTVVVRVILTIPLLDVEAKS</sequence>
<reference evidence="1" key="1">
    <citation type="submission" date="2022-04" db="EMBL/GenBank/DDBJ databases">
        <title>Genome of the entomopathogenic fungus Entomophthora muscae.</title>
        <authorList>
            <person name="Elya C."/>
            <person name="Lovett B.R."/>
            <person name="Lee E."/>
            <person name="Macias A.M."/>
            <person name="Hajek A.E."/>
            <person name="De Bivort B.L."/>
            <person name="Kasson M.T."/>
            <person name="De Fine Licht H.H."/>
            <person name="Stajich J.E."/>
        </authorList>
    </citation>
    <scope>NUCLEOTIDE SEQUENCE</scope>
    <source>
        <strain evidence="1">Berkeley</strain>
    </source>
</reference>
<evidence type="ECO:0000313" key="2">
    <source>
        <dbReference type="Proteomes" id="UP001165960"/>
    </source>
</evidence>
<accession>A0ACC2RDM3</accession>
<keyword evidence="2" id="KW-1185">Reference proteome</keyword>